<dbReference type="Proteomes" id="UP001060123">
    <property type="component" value="Plasmid pWSM1592_1"/>
</dbReference>
<dbReference type="Pfam" id="PF19116">
    <property type="entry name" value="DUF5801"/>
    <property type="match status" value="3"/>
</dbReference>
<feature type="domain" description="DUF5801" evidence="2">
    <location>
        <begin position="875"/>
        <end position="997"/>
    </location>
</feature>
<feature type="domain" description="DUF5801" evidence="2">
    <location>
        <begin position="485"/>
        <end position="607"/>
    </location>
</feature>
<gene>
    <name evidence="3" type="ORF">N2599_29135</name>
</gene>
<accession>A0ABY5XSE2</accession>
<name>A0ABY5XSE2_RHISU</name>
<evidence type="ECO:0000313" key="4">
    <source>
        <dbReference type="Proteomes" id="UP001060123"/>
    </source>
</evidence>
<proteinExistence type="predicted"/>
<feature type="compositionally biased region" description="Low complexity" evidence="1">
    <location>
        <begin position="834"/>
        <end position="853"/>
    </location>
</feature>
<keyword evidence="3" id="KW-0614">Plasmid</keyword>
<evidence type="ECO:0000256" key="1">
    <source>
        <dbReference type="SAM" id="MobiDB-lite"/>
    </source>
</evidence>
<feature type="domain" description="DUF5801" evidence="2">
    <location>
        <begin position="680"/>
        <end position="802"/>
    </location>
</feature>
<organism evidence="3 4">
    <name type="scientific">Rhizobium sullae</name>
    <name type="common">Rhizobium hedysari</name>
    <dbReference type="NCBI Taxonomy" id="50338"/>
    <lineage>
        <taxon>Bacteria</taxon>
        <taxon>Pseudomonadati</taxon>
        <taxon>Pseudomonadota</taxon>
        <taxon>Alphaproteobacteria</taxon>
        <taxon>Hyphomicrobiales</taxon>
        <taxon>Rhizobiaceae</taxon>
        <taxon>Rhizobium/Agrobacterium group</taxon>
        <taxon>Rhizobium</taxon>
    </lineage>
</organism>
<dbReference type="InterPro" id="IPR043824">
    <property type="entry name" value="DUF5801"/>
</dbReference>
<dbReference type="EMBL" id="CP104144">
    <property type="protein sequence ID" value="UWU16887.1"/>
    <property type="molecule type" value="Genomic_DNA"/>
</dbReference>
<feature type="region of interest" description="Disordered" evidence="1">
    <location>
        <begin position="442"/>
        <end position="463"/>
    </location>
</feature>
<feature type="compositionally biased region" description="Low complexity" evidence="1">
    <location>
        <begin position="444"/>
        <end position="463"/>
    </location>
</feature>
<feature type="compositionally biased region" description="Low complexity" evidence="1">
    <location>
        <begin position="639"/>
        <end position="658"/>
    </location>
</feature>
<feature type="region of interest" description="Disordered" evidence="1">
    <location>
        <begin position="832"/>
        <end position="853"/>
    </location>
</feature>
<evidence type="ECO:0000259" key="2">
    <source>
        <dbReference type="Pfam" id="PF19116"/>
    </source>
</evidence>
<sequence length="1458" mass="149382">MALDITTQDIIIDETTGLTDDDIDPSGSPHNSNTTLQYLLSLDATGGLTSPEVAFQTNFVVASASAGENITSVVLSQNLNGTPFSTTVGVNSGIQTVDGNWVWLFKSADPLHPNVVIGVIGTSDPLVEPAETGPLAFSFALINTTNTNADLYTVQYVPLLHPDATNADDRIDLSSKVFASVTGTSVANFSGQNAASGNHDFYLINSPDDASKQLLVIGLNGGTANVSTQGFGINNQSINPNETLQVDFVTGGNLNAGSASQIQYGSHLETITQAGFTINQITPSSPELRVDISISAFNNTGNEQGSGFFDGTATSAVDIVSLKLTGQSGFAATITTDGTYITAGGSVTVTGLSGSGNIVTITGLDNVTTVDITTSSPMDRLQVTGVDANEGLDITEFHFSTTNTNAYSEEVGSFINFDDDGPTAVIVATGNSVAMDESIGERPANSAGAADANDTADDNVAGNPFPLGYGTPIGLLSNVDLVNTTTSTGSDNEGATTHVTLSIVGGNGTDSLLLTTDNSQISLFNESGVIVGRVDNPDGTFNATGTVAFAISINDLGEVTVAQYLSLKHPTSPDNYDESVNLGSLVNAVVTVTDGDGDIATQSIGIGNALQFQDDGPTAAIVATGNSVAMDESIGERPANSAGAADANDTADDNVAGNPFPLGYGTPIGLLSNVDLVNTTTSTGSDNEGATTHVTLSIVGGNGTDSLLLTTDNSQISLFNESGVIVGRVDNPDGTFNATGTVAFAISINDLGEVTVAQYLSLKHPTSPDNYDESVNLGSLVNAVVTVTDGDGDIATQSIGIGNALQFQDDGPTAAIVATGNSVAMDESIGERPANSAGAADANDTADDNVAGNPFPLGYGTPIGLLSNVDLVNTTTSTGSDNEGATTHVTLSIVGGNGTDSLLLTTDNSQISLFNESGVIVGRVDNPDGTFNATGTVAFAISINDLGEVTVAQYLSLKHPTSPDNYDESVNLGSLVNAVVTVTDGDGDIATQSIGIGNALQFQDDGPKITVPFDGDPGTAGIQHETLANVLNASATGAFGYDIGADAHAAAFYTGGGSDFVDQNGALAGVQIGLTGTITGGGGGNVLTSNVTLASESLTSATFNFTFTYDKDPAAGVQAGTAGGTLVFDKVADTYTINLTDPLEGFSFDVIHTSELLSKEPTSNTGHPQIVVERLQADDPNTPDDEDFYVQFTGNAINRANPFRLTNNGEGSSADATFTVGGHEMVSNTNETWVSATQSTNGVAGDTIQKDELLTLRFFNSNVGIQSEAVTPTATAGTMAIKFDGIGNSEDLMLILDLIDKNGADNIAGTADDNSTITRAVYVSNADIFKAGQVPAAYSSEFTLDNNDGLVIIEQNDYNAAGEDYVLQGAQIMQSGNGITGNNTAIDLIRTTGAGGASNATTNLVNFDAADNDVLKITDIGFTSTVTETPEAQLAFAFQVEDADADQTAMQHILVDVA</sequence>
<keyword evidence="4" id="KW-1185">Reference proteome</keyword>
<geneLocation type="plasmid" evidence="3 4">
    <name>pWSM1592_1</name>
</geneLocation>
<evidence type="ECO:0000313" key="3">
    <source>
        <dbReference type="EMBL" id="UWU16887.1"/>
    </source>
</evidence>
<reference evidence="3" key="1">
    <citation type="submission" date="2022-09" db="EMBL/GenBank/DDBJ databases">
        <title>Australian commercial rhizobial inoculants.</title>
        <authorList>
            <person name="Kohlmeier M.G."/>
            <person name="O'Hara G.W."/>
            <person name="Colombi E."/>
            <person name="Ramsay J.P."/>
            <person name="Terpolilli J."/>
        </authorList>
    </citation>
    <scope>NUCLEOTIDE SEQUENCE</scope>
    <source>
        <strain evidence="3">WSM1592</strain>
        <plasmid evidence="3">pWSM1592_1</plasmid>
    </source>
</reference>
<protein>
    <submittedName>
        <fullName evidence="3">DUF5801 domain-containing protein</fullName>
    </submittedName>
</protein>
<dbReference type="RefSeq" id="WP_260308491.1">
    <property type="nucleotide sequence ID" value="NZ_CP104144.1"/>
</dbReference>
<feature type="region of interest" description="Disordered" evidence="1">
    <location>
        <begin position="637"/>
        <end position="658"/>
    </location>
</feature>